<dbReference type="GO" id="GO:0008360">
    <property type="term" value="P:regulation of cell shape"/>
    <property type="evidence" value="ECO:0007669"/>
    <property type="project" value="UniProtKB-UniRule"/>
</dbReference>
<name>A0A927ZZ73_SELRU</name>
<sequence>MHLLKWLYPGMKFKRWLVLFSAGVMLVSLGLALVFNYKYLDAIEEAIFQAVYLWKGTYDYSITTVIGILVVALGAVLMLAATRYVIRSVIMVLLPDNSERLVDIIYEKRRLGKGPNVTVVGGGHGLSVLLRGIKAATSNVTAVVTVADDGGSSGRLREEFGIIPPGDLRNCLVALADTEPLMEKLFQYRFKGESELAGHSFGNLFIAAMNEVTGDMEQALRESSKVLAVKGQVLPASKDHVRLDAIMEDGTVVEGESQIPEVHKKIHRVRLFPEQVQPVQSALDALTNADAIILGPGSLYTSIMPNLLVDGVAEAIRKSKAIKIYICNVMSQPGETDGYTASMHAKAIIDHGGKGIIDYMLVNDSPISPEMQDYYAAKGAYPVEVDEDAINALGVGFVKADIINEKELIRHDPDKLSKAVMNMVYHLQPSALKKYEIK</sequence>
<dbReference type="EMBL" id="SVCA01000006">
    <property type="protein sequence ID" value="MBE6085303.1"/>
    <property type="molecule type" value="Genomic_DNA"/>
</dbReference>
<dbReference type="InterPro" id="IPR002882">
    <property type="entry name" value="CofD"/>
</dbReference>
<keyword evidence="3" id="KW-0812">Transmembrane</keyword>
<accession>A0A927ZZ73</accession>
<dbReference type="Gene3D" id="3.40.50.10680">
    <property type="entry name" value="CofD-like domains"/>
    <property type="match status" value="1"/>
</dbReference>
<organism evidence="4 5">
    <name type="scientific">Selenomonas ruminantium</name>
    <dbReference type="NCBI Taxonomy" id="971"/>
    <lineage>
        <taxon>Bacteria</taxon>
        <taxon>Bacillati</taxon>
        <taxon>Bacillota</taxon>
        <taxon>Negativicutes</taxon>
        <taxon>Selenomonadales</taxon>
        <taxon>Selenomonadaceae</taxon>
        <taxon>Selenomonas</taxon>
    </lineage>
</organism>
<dbReference type="HAMAP" id="MF_00973">
    <property type="entry name" value="Gluconeogen_factor"/>
    <property type="match status" value="1"/>
</dbReference>
<dbReference type="SUPFAM" id="SSF142338">
    <property type="entry name" value="CofD-like"/>
    <property type="match status" value="1"/>
</dbReference>
<evidence type="ECO:0000313" key="4">
    <source>
        <dbReference type="EMBL" id="MBE6085303.1"/>
    </source>
</evidence>
<dbReference type="NCBIfam" id="TIGR01826">
    <property type="entry name" value="CofD_related"/>
    <property type="match status" value="1"/>
</dbReference>
<dbReference type="Proteomes" id="UP000772151">
    <property type="component" value="Unassembled WGS sequence"/>
</dbReference>
<dbReference type="InterPro" id="IPR038136">
    <property type="entry name" value="CofD-like_dom_sf"/>
</dbReference>
<protein>
    <recommendedName>
        <fullName evidence="2">Putative gluconeogenesis factor</fullName>
    </recommendedName>
</protein>
<comment type="caution">
    <text evidence="4">The sequence shown here is derived from an EMBL/GenBank/DDBJ whole genome shotgun (WGS) entry which is preliminary data.</text>
</comment>
<keyword evidence="3" id="KW-0472">Membrane</keyword>
<comment type="similarity">
    <text evidence="2">Belongs to the gluconeogenesis factor family.</text>
</comment>
<dbReference type="AlphaFoldDB" id="A0A927ZZ73"/>
<reference evidence="4" key="1">
    <citation type="submission" date="2019-04" db="EMBL/GenBank/DDBJ databases">
        <title>Evolution of Biomass-Degrading Anaerobic Consortia Revealed by Metagenomics.</title>
        <authorList>
            <person name="Peng X."/>
        </authorList>
    </citation>
    <scope>NUCLEOTIDE SEQUENCE</scope>
    <source>
        <strain evidence="4">SIG242</strain>
    </source>
</reference>
<dbReference type="PANTHER" id="PTHR30135:SF3">
    <property type="entry name" value="GLUCONEOGENESIS FACTOR-RELATED"/>
    <property type="match status" value="1"/>
</dbReference>
<proteinExistence type="inferred from homology"/>
<evidence type="ECO:0000256" key="2">
    <source>
        <dbReference type="HAMAP-Rule" id="MF_00973"/>
    </source>
</evidence>
<dbReference type="GO" id="GO:0043743">
    <property type="term" value="F:LPPG:FO 2-phospho-L-lactate transferase activity"/>
    <property type="evidence" value="ECO:0007669"/>
    <property type="project" value="InterPro"/>
</dbReference>
<dbReference type="InterPro" id="IPR010119">
    <property type="entry name" value="Gluconeogen_factor"/>
</dbReference>
<dbReference type="GO" id="GO:0005737">
    <property type="term" value="C:cytoplasm"/>
    <property type="evidence" value="ECO:0007669"/>
    <property type="project" value="UniProtKB-SubCell"/>
</dbReference>
<feature type="transmembrane region" description="Helical" evidence="3">
    <location>
        <begin position="16"/>
        <end position="40"/>
    </location>
</feature>
<comment type="subcellular location">
    <subcellularLocation>
        <location evidence="2">Cytoplasm</location>
    </subcellularLocation>
</comment>
<evidence type="ECO:0000256" key="3">
    <source>
        <dbReference type="SAM" id="Phobius"/>
    </source>
</evidence>
<dbReference type="PANTHER" id="PTHR30135">
    <property type="entry name" value="UNCHARACTERIZED PROTEIN YVCK-RELATED"/>
    <property type="match status" value="1"/>
</dbReference>
<keyword evidence="1 2" id="KW-0963">Cytoplasm</keyword>
<evidence type="ECO:0000256" key="1">
    <source>
        <dbReference type="ARBA" id="ARBA00022490"/>
    </source>
</evidence>
<evidence type="ECO:0000313" key="5">
    <source>
        <dbReference type="Proteomes" id="UP000772151"/>
    </source>
</evidence>
<gene>
    <name evidence="4" type="ORF">E7203_07635</name>
</gene>
<dbReference type="CDD" id="cd07187">
    <property type="entry name" value="YvcK_like"/>
    <property type="match status" value="1"/>
</dbReference>
<dbReference type="RefSeq" id="WP_303669395.1">
    <property type="nucleotide sequence ID" value="NZ_SVCA01000006.1"/>
</dbReference>
<feature type="transmembrane region" description="Helical" evidence="3">
    <location>
        <begin position="60"/>
        <end position="81"/>
    </location>
</feature>
<dbReference type="Pfam" id="PF01933">
    <property type="entry name" value="CofD"/>
    <property type="match status" value="1"/>
</dbReference>
<comment type="function">
    <text evidence="2">Required for morphogenesis under gluconeogenic growth conditions.</text>
</comment>
<keyword evidence="3" id="KW-1133">Transmembrane helix</keyword>